<keyword evidence="1" id="KW-0812">Transmembrane</keyword>
<dbReference type="EMBL" id="KJ460501">
    <property type="protein sequence ID" value="AHX39521.1"/>
    <property type="molecule type" value="Genomic_DNA"/>
</dbReference>
<dbReference type="EMBL" id="KY174331">
    <property type="protein sequence ID" value="ASF89565.1"/>
    <property type="molecule type" value="Genomic_DNA"/>
</dbReference>
<evidence type="ECO:0000313" key="2">
    <source>
        <dbReference type="EMBL" id="AHX39521.1"/>
    </source>
</evidence>
<geneLocation type="plasmid" evidence="3">
    <name>p1173-CTXM</name>
</geneLocation>
<name>A0A023Q030_SHISO</name>
<keyword evidence="2" id="KW-0614">Plasmid</keyword>
<evidence type="ECO:0000256" key="1">
    <source>
        <dbReference type="SAM" id="Phobius"/>
    </source>
</evidence>
<gene>
    <name evidence="2" type="primary">yebA</name>
    <name evidence="2" type="ORF">BG81_045</name>
</gene>
<reference evidence="2" key="1">
    <citation type="submission" date="2014-02" db="EMBL/GenBank/DDBJ databases">
        <title>Plasmid-encoding extended-spectrum beta-lactamase CTX-M-55 in a clinical Shigella sonnei strain, China.</title>
        <authorList>
            <person name="Qu F."/>
            <person name="Ying Z."/>
            <person name="Zhang C."/>
            <person name="Chen Z."/>
            <person name="Bao C."/>
            <person name="Chen S."/>
            <person name="Cui E."/>
            <person name="Yang H."/>
            <person name="Liu C."/>
            <person name="Mao Y."/>
            <person name="Zhou D."/>
        </authorList>
    </citation>
    <scope>NUCLEOTIDE SEQUENCE</scope>
    <source>
        <strain evidence="2">#1081</strain>
        <plasmid evidence="2">p1081-CTXM</plasmid>
    </source>
</reference>
<keyword evidence="1" id="KW-1133">Transmembrane helix</keyword>
<feature type="transmembrane region" description="Helical" evidence="1">
    <location>
        <begin position="6"/>
        <end position="24"/>
    </location>
</feature>
<protein>
    <submittedName>
        <fullName evidence="3">Protein YebA</fullName>
    </submittedName>
    <submittedName>
        <fullName evidence="2">YebA protein</fullName>
    </submittedName>
</protein>
<dbReference type="AlphaFoldDB" id="A0A023Q030"/>
<proteinExistence type="predicted"/>
<keyword evidence="1" id="KW-0472">Membrane</keyword>
<sequence>MIEQLQSDFLFWIFIYFLIVGLLIRNIHLTRKIKSIEKNKMFPAEEYAVLDIEQHMSNKYIGRLVTRFMKRTNGAPLLIVFPEYDKGDNNEDKNSPPFQLVKLTSNINNIKEIYSNDDSNCFLNNILAQKNLYTTHSGPSQAWIEHAYPLQQVTILLQGTRHSEREDIISQLEIILSRLKNGENTGFEHDDDFGYSFQYDAAAVGKSSFFDEAAGRK</sequence>
<reference evidence="3" key="2">
    <citation type="submission" date="2016-11" db="EMBL/GenBank/DDBJ databases">
        <title>Complete sequence of p1220-CTXM, a pKP048-related IncFIIK plasmid carrying blaCTX-M-14.</title>
        <authorList>
            <person name="Zhang D."/>
            <person name="Yin Z."/>
            <person name="Zhao Y."/>
            <person name="Feng J."/>
            <person name="Jiang X."/>
            <person name="Liang Q."/>
            <person name="Liang L."/>
            <person name="Zhan Z."/>
            <person name="Chen W."/>
            <person name="Wang J."/>
            <person name="Li J."/>
            <person name="Zhou D."/>
        </authorList>
    </citation>
    <scope>NUCLEOTIDE SEQUENCE</scope>
    <source>
        <strain evidence="3">1173</strain>
        <plasmid evidence="3">p1173-CTXM</plasmid>
    </source>
</reference>
<dbReference type="RefSeq" id="WP_015387348.1">
    <property type="nucleotide sequence ID" value="NZ_JBDYBH010000007.1"/>
</dbReference>
<accession>A0A023Q030</accession>
<evidence type="ECO:0000313" key="3">
    <source>
        <dbReference type="EMBL" id="ASF89565.1"/>
    </source>
</evidence>
<organism evidence="2">
    <name type="scientific">Shigella sonnei</name>
    <dbReference type="NCBI Taxonomy" id="624"/>
    <lineage>
        <taxon>Bacteria</taxon>
        <taxon>Pseudomonadati</taxon>
        <taxon>Pseudomonadota</taxon>
        <taxon>Gammaproteobacteria</taxon>
        <taxon>Enterobacterales</taxon>
        <taxon>Enterobacteriaceae</taxon>
        <taxon>Shigella</taxon>
    </lineage>
</organism>
<geneLocation type="plasmid" evidence="2">
    <name>p1081-CTXM</name>
</geneLocation>